<proteinExistence type="predicted"/>
<keyword evidence="14 21" id="KW-1133">Transmembrane helix</keyword>
<evidence type="ECO:0000256" key="4">
    <source>
        <dbReference type="ARBA" id="ARBA00004651"/>
    </source>
</evidence>
<comment type="subcellular location">
    <subcellularLocation>
        <location evidence="4">Cell membrane</location>
        <topology evidence="4">Multi-pass membrane protein</topology>
    </subcellularLocation>
    <subcellularLocation>
        <location evidence="3">Cytoplasm</location>
    </subcellularLocation>
</comment>
<keyword evidence="11 21" id="KW-0812">Transmembrane</keyword>
<evidence type="ECO:0000256" key="12">
    <source>
        <dbReference type="ARBA" id="ARBA00022723"/>
    </source>
</evidence>
<protein>
    <recommendedName>
        <fullName evidence="6">Oxygen sensor histidine kinase NreB</fullName>
        <ecNumber evidence="5">2.7.13.3</ecNumber>
    </recommendedName>
    <alternativeName>
        <fullName evidence="20">Nitrogen regulation protein B</fullName>
    </alternativeName>
</protein>
<evidence type="ECO:0000256" key="9">
    <source>
        <dbReference type="ARBA" id="ARBA00022490"/>
    </source>
</evidence>
<evidence type="ECO:0000256" key="7">
    <source>
        <dbReference type="ARBA" id="ARBA00022475"/>
    </source>
</evidence>
<evidence type="ECO:0000256" key="19">
    <source>
        <dbReference type="ARBA" id="ARBA00024827"/>
    </source>
</evidence>
<keyword evidence="13" id="KW-0418">Kinase</keyword>
<keyword evidence="15" id="KW-0408">Iron</keyword>
<evidence type="ECO:0000259" key="22">
    <source>
        <dbReference type="PROSITE" id="PS50109"/>
    </source>
</evidence>
<evidence type="ECO:0000313" key="23">
    <source>
        <dbReference type="EMBL" id="MEN3069155.1"/>
    </source>
</evidence>
<gene>
    <name evidence="23" type="ORF">ABDB84_11760</name>
</gene>
<dbReference type="InterPro" id="IPR005467">
    <property type="entry name" value="His_kinase_dom"/>
</dbReference>
<evidence type="ECO:0000256" key="16">
    <source>
        <dbReference type="ARBA" id="ARBA00023012"/>
    </source>
</evidence>
<comment type="function">
    <text evidence="19">Member of the two-component regulatory system NreB/NreC involved in the control of dissimilatory nitrate/nitrite reduction in response to oxygen. NreB functions as a direct oxygen sensor histidine kinase which is autophosphorylated, in the absence of oxygen, probably at the conserved histidine residue, and transfers its phosphate group probably to a conserved aspartate residue of NreC. NreB/NreC activates the expression of the nitrate (narGHJI) and nitrite (nir) reductase operons, as well as the putative nitrate transporter gene narT.</text>
</comment>
<keyword evidence="9" id="KW-0963">Cytoplasm</keyword>
<dbReference type="InterPro" id="IPR036890">
    <property type="entry name" value="HATPase_C_sf"/>
</dbReference>
<evidence type="ECO:0000256" key="17">
    <source>
        <dbReference type="ARBA" id="ARBA00023014"/>
    </source>
</evidence>
<dbReference type="EC" id="2.7.13.3" evidence="5"/>
<dbReference type="PANTHER" id="PTHR24421">
    <property type="entry name" value="NITRATE/NITRITE SENSOR PROTEIN NARX-RELATED"/>
    <property type="match status" value="1"/>
</dbReference>
<dbReference type="Gene3D" id="3.30.565.10">
    <property type="entry name" value="Histidine kinase-like ATPase, C-terminal domain"/>
    <property type="match status" value="1"/>
</dbReference>
<evidence type="ECO:0000256" key="18">
    <source>
        <dbReference type="ARBA" id="ARBA00023136"/>
    </source>
</evidence>
<reference evidence="23 24" key="1">
    <citation type="journal article" date="2018" name="Int. J. Syst. Evol. Microbiol.">
        <title>Uliginosibacterium sediminicola sp. nov., isolated from freshwater sediment.</title>
        <authorList>
            <person name="Hwang W.M."/>
            <person name="Kim S.M."/>
            <person name="Kang K."/>
            <person name="Ahn T.Y."/>
        </authorList>
    </citation>
    <scope>NUCLEOTIDE SEQUENCE [LARGE SCALE GENOMIC DNA]</scope>
    <source>
        <strain evidence="23 24">M1-21</strain>
    </source>
</reference>
<keyword evidence="8" id="KW-0004">4Fe-4S</keyword>
<dbReference type="SUPFAM" id="SSF55874">
    <property type="entry name" value="ATPase domain of HSP90 chaperone/DNA topoisomerase II/histidine kinase"/>
    <property type="match status" value="1"/>
</dbReference>
<evidence type="ECO:0000256" key="21">
    <source>
        <dbReference type="SAM" id="Phobius"/>
    </source>
</evidence>
<comment type="caution">
    <text evidence="23">The sequence shown here is derived from an EMBL/GenBank/DDBJ whole genome shotgun (WGS) entry which is preliminary data.</text>
</comment>
<evidence type="ECO:0000256" key="20">
    <source>
        <dbReference type="ARBA" id="ARBA00030800"/>
    </source>
</evidence>
<organism evidence="23 24">
    <name type="scientific">Uliginosibacterium sediminicola</name>
    <dbReference type="NCBI Taxonomy" id="2024550"/>
    <lineage>
        <taxon>Bacteria</taxon>
        <taxon>Pseudomonadati</taxon>
        <taxon>Pseudomonadota</taxon>
        <taxon>Betaproteobacteria</taxon>
        <taxon>Rhodocyclales</taxon>
        <taxon>Zoogloeaceae</taxon>
        <taxon>Uliginosibacterium</taxon>
    </lineage>
</organism>
<comment type="catalytic activity">
    <reaction evidence="1">
        <text>ATP + protein L-histidine = ADP + protein N-phospho-L-histidine.</text>
        <dbReference type="EC" id="2.7.13.3"/>
    </reaction>
</comment>
<keyword evidence="17" id="KW-0411">Iron-sulfur</keyword>
<dbReference type="InterPro" id="IPR003594">
    <property type="entry name" value="HATPase_dom"/>
</dbReference>
<evidence type="ECO:0000256" key="11">
    <source>
        <dbReference type="ARBA" id="ARBA00022692"/>
    </source>
</evidence>
<dbReference type="InterPro" id="IPR011712">
    <property type="entry name" value="Sig_transdc_His_kin_sub3_dim/P"/>
</dbReference>
<evidence type="ECO:0000256" key="10">
    <source>
        <dbReference type="ARBA" id="ARBA00022679"/>
    </source>
</evidence>
<dbReference type="SMART" id="SM01049">
    <property type="entry name" value="Cache_2"/>
    <property type="match status" value="1"/>
</dbReference>
<dbReference type="EMBL" id="JBDIVE010000005">
    <property type="protein sequence ID" value="MEN3069155.1"/>
    <property type="molecule type" value="Genomic_DNA"/>
</dbReference>
<keyword evidence="7" id="KW-1003">Cell membrane</keyword>
<evidence type="ECO:0000256" key="2">
    <source>
        <dbReference type="ARBA" id="ARBA00001966"/>
    </source>
</evidence>
<evidence type="ECO:0000313" key="24">
    <source>
        <dbReference type="Proteomes" id="UP001410394"/>
    </source>
</evidence>
<evidence type="ECO:0000256" key="14">
    <source>
        <dbReference type="ARBA" id="ARBA00022989"/>
    </source>
</evidence>
<comment type="cofactor">
    <cofactor evidence="2">
        <name>[4Fe-4S] cluster</name>
        <dbReference type="ChEBI" id="CHEBI:49883"/>
    </cofactor>
</comment>
<dbReference type="PROSITE" id="PS50109">
    <property type="entry name" value="HIS_KIN"/>
    <property type="match status" value="1"/>
</dbReference>
<dbReference type="InterPro" id="IPR017171">
    <property type="entry name" value="Sig_transdc_His_kinase_MctS"/>
</dbReference>
<dbReference type="Pfam" id="PF17200">
    <property type="entry name" value="sCache_2"/>
    <property type="match status" value="1"/>
</dbReference>
<dbReference type="PRINTS" id="PR00344">
    <property type="entry name" value="BCTRLSENSOR"/>
</dbReference>
<dbReference type="CDD" id="cd16917">
    <property type="entry name" value="HATPase_UhpB-NarQ-NarX-like"/>
    <property type="match status" value="1"/>
</dbReference>
<keyword evidence="24" id="KW-1185">Reference proteome</keyword>
<keyword evidence="18 21" id="KW-0472">Membrane</keyword>
<evidence type="ECO:0000256" key="5">
    <source>
        <dbReference type="ARBA" id="ARBA00012438"/>
    </source>
</evidence>
<dbReference type="InterPro" id="IPR033480">
    <property type="entry name" value="sCache_2"/>
</dbReference>
<dbReference type="SMART" id="SM00387">
    <property type="entry name" value="HATPase_c"/>
    <property type="match status" value="1"/>
</dbReference>
<sequence length="450" mass="49372">MQLRLKFILLAVVPLLVAIAAIAAVVRLEARALAEAELAAMQPVILGARQNELRHYVELARTSIIHLTARKDEAARLEALHILRQLDFGDDGYFFVYDFSGRSLMHPRQPELVGKDLWNLRDPQGTPTIQRLIARARAGGGFEEFLWQRPSTHRLEHKLGYVIGIPEWGWMIGTGIYLDDIAETRARIDREATQAIRNTMGVIVGIAVIATLLVAMGALALNISDRRDAESKLRALARQVVRSQETERSRVARELHDGVSQSLVSVKFLLESAQAQLEAVGDSAAQPVMARCIEGVNVVLRDVRRISHGLRPALLDNLGLAAALSQVLRDFALRTGIDAQIEAGPDLKMPDELGTALFRVVQEALNNVERHASASEVRVSLREDAGALLLRISDNGQGFDPERSRELEGSGLGLSSMRERIETFGGEFSISSGVQGTELCARLPASALKT</sequence>
<evidence type="ECO:0000256" key="6">
    <source>
        <dbReference type="ARBA" id="ARBA00017322"/>
    </source>
</evidence>
<keyword evidence="16" id="KW-0902">Two-component regulatory system</keyword>
<dbReference type="PIRSF" id="PIRSF037314">
    <property type="entry name" value="STHK_MctS"/>
    <property type="match status" value="1"/>
</dbReference>
<dbReference type="Pfam" id="PF02518">
    <property type="entry name" value="HATPase_c"/>
    <property type="match status" value="1"/>
</dbReference>
<feature type="domain" description="Histidine kinase" evidence="22">
    <location>
        <begin position="250"/>
        <end position="447"/>
    </location>
</feature>
<keyword evidence="12" id="KW-0479">Metal-binding</keyword>
<keyword evidence="10" id="KW-0808">Transferase</keyword>
<name>A0ABU9YZM6_9RHOO</name>
<dbReference type="Pfam" id="PF07730">
    <property type="entry name" value="HisKA_3"/>
    <property type="match status" value="1"/>
</dbReference>
<dbReference type="Gene3D" id="3.30.450.20">
    <property type="entry name" value="PAS domain"/>
    <property type="match status" value="1"/>
</dbReference>
<dbReference type="Proteomes" id="UP001410394">
    <property type="component" value="Unassembled WGS sequence"/>
</dbReference>
<accession>A0ABU9YZM6</accession>
<feature type="transmembrane region" description="Helical" evidence="21">
    <location>
        <begin position="200"/>
        <end position="224"/>
    </location>
</feature>
<evidence type="ECO:0000256" key="1">
    <source>
        <dbReference type="ARBA" id="ARBA00000085"/>
    </source>
</evidence>
<evidence type="ECO:0000256" key="13">
    <source>
        <dbReference type="ARBA" id="ARBA00022777"/>
    </source>
</evidence>
<dbReference type="InterPro" id="IPR050482">
    <property type="entry name" value="Sensor_HK_TwoCompSys"/>
</dbReference>
<dbReference type="Gene3D" id="1.20.5.1930">
    <property type="match status" value="1"/>
</dbReference>
<dbReference type="RefSeq" id="WP_345919922.1">
    <property type="nucleotide sequence ID" value="NZ_JBDIVE010000005.1"/>
</dbReference>
<evidence type="ECO:0000256" key="8">
    <source>
        <dbReference type="ARBA" id="ARBA00022485"/>
    </source>
</evidence>
<evidence type="ECO:0000256" key="3">
    <source>
        <dbReference type="ARBA" id="ARBA00004496"/>
    </source>
</evidence>
<evidence type="ECO:0000256" key="15">
    <source>
        <dbReference type="ARBA" id="ARBA00023004"/>
    </source>
</evidence>
<dbReference type="InterPro" id="IPR004358">
    <property type="entry name" value="Sig_transdc_His_kin-like_C"/>
</dbReference>